<protein>
    <recommendedName>
        <fullName evidence="4">Flavin reductase like domain-containing protein</fullName>
    </recommendedName>
</protein>
<keyword evidence="2" id="KW-0285">Flavoprotein</keyword>
<feature type="domain" description="Flavin reductase like" evidence="4">
    <location>
        <begin position="10"/>
        <end position="149"/>
    </location>
</feature>
<dbReference type="RefSeq" id="WP_171608808.1">
    <property type="nucleotide sequence ID" value="NZ_WHPF01000011.1"/>
</dbReference>
<dbReference type="SUPFAM" id="SSF50475">
    <property type="entry name" value="FMN-binding split barrel"/>
    <property type="match status" value="1"/>
</dbReference>
<gene>
    <name evidence="5" type="ORF">GD597_15440</name>
</gene>
<dbReference type="PANTHER" id="PTHR43567:SF1">
    <property type="entry name" value="FLAVOREDOXIN"/>
    <property type="match status" value="1"/>
</dbReference>
<comment type="similarity">
    <text evidence="3">Belongs to the flavoredoxin family.</text>
</comment>
<evidence type="ECO:0000313" key="5">
    <source>
        <dbReference type="EMBL" id="NNV56866.1"/>
    </source>
</evidence>
<dbReference type="EMBL" id="WHPF01000011">
    <property type="protein sequence ID" value="NNV56866.1"/>
    <property type="molecule type" value="Genomic_DNA"/>
</dbReference>
<proteinExistence type="inferred from homology"/>
<dbReference type="GO" id="GO:0016646">
    <property type="term" value="F:oxidoreductase activity, acting on the CH-NH group of donors, NAD or NADP as acceptor"/>
    <property type="evidence" value="ECO:0007669"/>
    <property type="project" value="UniProtKB-ARBA"/>
</dbReference>
<evidence type="ECO:0000256" key="3">
    <source>
        <dbReference type="ARBA" id="ARBA00038054"/>
    </source>
</evidence>
<dbReference type="AlphaFoldDB" id="A0A8J8FJ91"/>
<evidence type="ECO:0000259" key="4">
    <source>
        <dbReference type="Pfam" id="PF01613"/>
    </source>
</evidence>
<evidence type="ECO:0000313" key="6">
    <source>
        <dbReference type="Proteomes" id="UP000598971"/>
    </source>
</evidence>
<comment type="caution">
    <text evidence="5">The sequence shown here is derived from an EMBL/GenBank/DDBJ whole genome shotgun (WGS) entry which is preliminary data.</text>
</comment>
<dbReference type="Gene3D" id="2.30.110.10">
    <property type="entry name" value="Electron Transport, Fmn-binding Protein, Chain A"/>
    <property type="match status" value="1"/>
</dbReference>
<name>A0A8J8FJ91_9BACT</name>
<evidence type="ECO:0000256" key="2">
    <source>
        <dbReference type="ARBA" id="ARBA00022630"/>
    </source>
</evidence>
<organism evidence="5 6">
    <name type="scientific">Limnovirga soli</name>
    <dbReference type="NCBI Taxonomy" id="2656915"/>
    <lineage>
        <taxon>Bacteria</taxon>
        <taxon>Pseudomonadati</taxon>
        <taxon>Bacteroidota</taxon>
        <taxon>Chitinophagia</taxon>
        <taxon>Chitinophagales</taxon>
        <taxon>Chitinophagaceae</taxon>
        <taxon>Limnovirga</taxon>
    </lineage>
</organism>
<dbReference type="InterPro" id="IPR002563">
    <property type="entry name" value="Flavin_Rdtase-like_dom"/>
</dbReference>
<dbReference type="Pfam" id="PF01613">
    <property type="entry name" value="Flavin_Reduct"/>
    <property type="match status" value="1"/>
</dbReference>
<dbReference type="PANTHER" id="PTHR43567">
    <property type="entry name" value="FLAVOREDOXIN-RELATED-RELATED"/>
    <property type="match status" value="1"/>
</dbReference>
<reference evidence="5" key="1">
    <citation type="submission" date="2019-10" db="EMBL/GenBank/DDBJ databases">
        <title>Draft genome sequence of Panacibacter sp. KCS-6.</title>
        <authorList>
            <person name="Yim K.J."/>
        </authorList>
    </citation>
    <scope>NUCLEOTIDE SEQUENCE</scope>
    <source>
        <strain evidence="5">KCS-6</strain>
    </source>
</reference>
<evidence type="ECO:0000256" key="1">
    <source>
        <dbReference type="ARBA" id="ARBA00001917"/>
    </source>
</evidence>
<dbReference type="InterPro" id="IPR052174">
    <property type="entry name" value="Flavoredoxin"/>
</dbReference>
<sequence>MSLRKKPWNRVNLPVYSISSHNGKGNHNMHIITYATAISMQPKQFICGVYRGTKTLENITQHNKFVLQLLSAQQYNLVNMLGKKSGHQINKMAYLQKRNLVQQWKDYYVLSDALAIIEMEALPVLLPNTASPDHTIFLCNVLEYKNLHTGEPLTLDILRQKHLIRI</sequence>
<keyword evidence="6" id="KW-1185">Reference proteome</keyword>
<dbReference type="GO" id="GO:0010181">
    <property type="term" value="F:FMN binding"/>
    <property type="evidence" value="ECO:0007669"/>
    <property type="project" value="InterPro"/>
</dbReference>
<comment type="cofactor">
    <cofactor evidence="1">
        <name>FMN</name>
        <dbReference type="ChEBI" id="CHEBI:58210"/>
    </cofactor>
</comment>
<accession>A0A8J8FJ91</accession>
<dbReference type="InterPro" id="IPR012349">
    <property type="entry name" value="Split_barrel_FMN-bd"/>
</dbReference>
<dbReference type="Proteomes" id="UP000598971">
    <property type="component" value="Unassembled WGS sequence"/>
</dbReference>